<comment type="caution">
    <text evidence="3">The sequence shown here is derived from an EMBL/GenBank/DDBJ whole genome shotgun (WGS) entry which is preliminary data.</text>
</comment>
<dbReference type="GO" id="GO:0005634">
    <property type="term" value="C:nucleus"/>
    <property type="evidence" value="ECO:0007669"/>
    <property type="project" value="TreeGrafter"/>
</dbReference>
<accession>A0AAV1UXA4</accession>
<dbReference type="PANTHER" id="PTHR19303">
    <property type="entry name" value="TRANSPOSON"/>
    <property type="match status" value="1"/>
</dbReference>
<dbReference type="AlphaFoldDB" id="A0AAV1UXA4"/>
<dbReference type="EMBL" id="CAKLBY020000239">
    <property type="protein sequence ID" value="CAK7939110.1"/>
    <property type="molecule type" value="Genomic_DNA"/>
</dbReference>
<dbReference type="PROSITE" id="PS51253">
    <property type="entry name" value="HTH_CENPB"/>
    <property type="match status" value="1"/>
</dbReference>
<proteinExistence type="predicted"/>
<evidence type="ECO:0000313" key="3">
    <source>
        <dbReference type="EMBL" id="CAK7939110.1"/>
    </source>
</evidence>
<dbReference type="GO" id="GO:0003677">
    <property type="term" value="F:DNA binding"/>
    <property type="evidence" value="ECO:0007669"/>
    <property type="project" value="UniProtKB-KW"/>
</dbReference>
<keyword evidence="1" id="KW-0238">DNA-binding</keyword>
<dbReference type="InterPro" id="IPR006600">
    <property type="entry name" value="HTH_CenpB_DNA-bd_dom"/>
</dbReference>
<dbReference type="InterPro" id="IPR004875">
    <property type="entry name" value="DDE_SF_endonuclease_dom"/>
</dbReference>
<evidence type="ECO:0000259" key="2">
    <source>
        <dbReference type="PROSITE" id="PS51253"/>
    </source>
</evidence>
<evidence type="ECO:0000313" key="4">
    <source>
        <dbReference type="Proteomes" id="UP001162060"/>
    </source>
</evidence>
<sequence length="303" mass="34055">MTLSLSWVSRFKGRHGIKSYRLHGEAASVELETLHHRRQELRILLDGYVACDVFNTDLTGNFHCMMPSRALATTPLSGKKKDKSRISIGLCSNMDGTEKLDLIVINKSLNPRCFKAIDVSKLPVHFHANAKAWMTGGIFATWLKAFNLKMSGRKALLLLDNATSQVNLELSNVHINFLSPKTTSQLQPMDAGIIRTFMLKYKAQFVQWLLEMVAAGTEDKKLDVNSAIRMVVKSWAEVRPEAIRHCWIHTGILSVVMAAVLHRQDEPVRPNNLLILANLIDKLSLSDGMDADDYVECDNNLKE</sequence>
<dbReference type="PANTHER" id="PTHR19303:SF73">
    <property type="entry name" value="PROTEIN PDC2"/>
    <property type="match status" value="1"/>
</dbReference>
<feature type="domain" description="HTH CENPB-type" evidence="2">
    <location>
        <begin position="1"/>
        <end position="21"/>
    </location>
</feature>
<reference evidence="3" key="1">
    <citation type="submission" date="2024-01" db="EMBL/GenBank/DDBJ databases">
        <authorList>
            <person name="Webb A."/>
        </authorList>
    </citation>
    <scope>NUCLEOTIDE SEQUENCE</scope>
    <source>
        <strain evidence="3">Pm1</strain>
    </source>
</reference>
<dbReference type="Pfam" id="PF03184">
    <property type="entry name" value="DDE_1"/>
    <property type="match status" value="1"/>
</dbReference>
<gene>
    <name evidence="3" type="ORF">PM001_LOCUS24260</name>
</gene>
<organism evidence="3 4">
    <name type="scientific">Peronospora matthiolae</name>
    <dbReference type="NCBI Taxonomy" id="2874970"/>
    <lineage>
        <taxon>Eukaryota</taxon>
        <taxon>Sar</taxon>
        <taxon>Stramenopiles</taxon>
        <taxon>Oomycota</taxon>
        <taxon>Peronosporomycetes</taxon>
        <taxon>Peronosporales</taxon>
        <taxon>Peronosporaceae</taxon>
        <taxon>Peronospora</taxon>
    </lineage>
</organism>
<evidence type="ECO:0000256" key="1">
    <source>
        <dbReference type="ARBA" id="ARBA00023125"/>
    </source>
</evidence>
<name>A0AAV1UXA4_9STRA</name>
<dbReference type="InterPro" id="IPR050863">
    <property type="entry name" value="CenT-Element_Derived"/>
</dbReference>
<protein>
    <recommendedName>
        <fullName evidence="2">HTH CENPB-type domain-containing protein</fullName>
    </recommendedName>
</protein>
<dbReference type="Proteomes" id="UP001162060">
    <property type="component" value="Unassembled WGS sequence"/>
</dbReference>